<organism evidence="1">
    <name type="scientific">Rhizophagus irregularis (strain DAOM 181602 / DAOM 197198 / MUCL 43194)</name>
    <name type="common">Arbuscular mycorrhizal fungus</name>
    <name type="synonym">Glomus intraradices</name>
    <dbReference type="NCBI Taxonomy" id="747089"/>
    <lineage>
        <taxon>Eukaryota</taxon>
        <taxon>Fungi</taxon>
        <taxon>Fungi incertae sedis</taxon>
        <taxon>Mucoromycota</taxon>
        <taxon>Glomeromycotina</taxon>
        <taxon>Glomeromycetes</taxon>
        <taxon>Glomerales</taxon>
        <taxon>Glomeraceae</taxon>
        <taxon>Rhizophagus</taxon>
    </lineage>
</organism>
<evidence type="ECO:0000313" key="1">
    <source>
        <dbReference type="EMBL" id="ESA24054.1"/>
    </source>
</evidence>
<protein>
    <submittedName>
        <fullName evidence="1">Uncharacterized protein</fullName>
    </submittedName>
</protein>
<reference evidence="1" key="1">
    <citation type="submission" date="2013-07" db="EMBL/GenBank/DDBJ databases">
        <title>The genome of an arbuscular mycorrhizal fungus provides insights into the evolution of the oldest plant symbiosis.</title>
        <authorList>
            <consortium name="DOE Joint Genome Institute"/>
            <person name="Tisserant E."/>
            <person name="Malbreil M."/>
            <person name="Kuo A."/>
            <person name="Kohler A."/>
            <person name="Symeonidi A."/>
            <person name="Balestrini R."/>
            <person name="Charron P."/>
            <person name="Duensing N."/>
            <person name="Frei-dit-Frey N."/>
            <person name="Gianinazzi-Pearson V."/>
            <person name="Gilbert B."/>
            <person name="Handa Y."/>
            <person name="Hijri M."/>
            <person name="Kaul R."/>
            <person name="Kawaguchi M."/>
            <person name="Krajinski F."/>
            <person name="Lammers P."/>
            <person name="Lapierre D."/>
            <person name="Masclaux F.G."/>
            <person name="Murat C."/>
            <person name="Morin E."/>
            <person name="Ndikumana S."/>
            <person name="Pagni M."/>
            <person name="Petitpierre D."/>
            <person name="Requena N."/>
            <person name="Rosikiewicz P."/>
            <person name="Riley R."/>
            <person name="Saito K."/>
            <person name="San Clemente H."/>
            <person name="Shapiro H."/>
            <person name="van Tuinen D."/>
            <person name="Becard G."/>
            <person name="Bonfante P."/>
            <person name="Paszkowski U."/>
            <person name="Shachar-Hill Y."/>
            <person name="Young J.P."/>
            <person name="Sanders I.R."/>
            <person name="Henrissat B."/>
            <person name="Rensing S.A."/>
            <person name="Grigoriev I.V."/>
            <person name="Corradi N."/>
            <person name="Roux C."/>
            <person name="Martin F."/>
        </authorList>
    </citation>
    <scope>NUCLEOTIDE SEQUENCE</scope>
    <source>
        <strain evidence="1">DAOM 197198</strain>
    </source>
</reference>
<accession>U9UUG9</accession>
<dbReference type="EMBL" id="KI274246">
    <property type="protein sequence ID" value="ESA24054.1"/>
    <property type="molecule type" value="Genomic_DNA"/>
</dbReference>
<name>U9UUG9_RHIID</name>
<gene>
    <name evidence="1" type="ORF">GLOINDRAFT_14795</name>
</gene>
<dbReference type="AlphaFoldDB" id="U9UUG9"/>
<dbReference type="HOGENOM" id="CLU_2373870_0_0_1"/>
<sequence>MLKPKFLPAILISLAKKYSVSLIAKCRAKFCRGRCPDQLCKVPNLLSCCNLAVLPCKIGIGAPIPRFSGRLTIQNKQDTDIYSVLIQVTPSQGIT</sequence>
<proteinExistence type="predicted"/>